<sequence length="60" mass="6584">MGRFLLDDAEALLFAAHPAIRLETFAANTAARAFYEARGWRPGAPLEGEPARLAYVKHAD</sequence>
<gene>
    <name evidence="1" type="ORF">E9998_13875</name>
</gene>
<evidence type="ECO:0000313" key="2">
    <source>
        <dbReference type="Proteomes" id="UP000305792"/>
    </source>
</evidence>
<accession>A0A4V4HP12</accession>
<comment type="caution">
    <text evidence="1">The sequence shown here is derived from an EMBL/GenBank/DDBJ whole genome shotgun (WGS) entry which is preliminary data.</text>
</comment>
<reference evidence="1 2" key="1">
    <citation type="journal article" date="2018" name="Int. J. Syst. Evol. Microbiol.">
        <title>Glycomyces paridis sp. nov., isolated from the medicinal plant Paris polyphylla.</title>
        <authorList>
            <person name="Fang X.M."/>
            <person name="Bai J.L."/>
            <person name="Su J."/>
            <person name="Zhao L.L."/>
            <person name="Liu H.Y."/>
            <person name="Ma B.P."/>
            <person name="Zhang Y.Q."/>
            <person name="Yu L.Y."/>
        </authorList>
    </citation>
    <scope>NUCLEOTIDE SEQUENCE [LARGE SCALE GENOMIC DNA]</scope>
    <source>
        <strain evidence="1 2">CPCC 204357</strain>
    </source>
</reference>
<dbReference type="EMBL" id="STGX01000009">
    <property type="protein sequence ID" value="THV28096.1"/>
    <property type="molecule type" value="Genomic_DNA"/>
</dbReference>
<dbReference type="InterPro" id="IPR016181">
    <property type="entry name" value="Acyl_CoA_acyltransferase"/>
</dbReference>
<organism evidence="1 2">
    <name type="scientific">Glycomyces paridis</name>
    <dbReference type="NCBI Taxonomy" id="2126555"/>
    <lineage>
        <taxon>Bacteria</taxon>
        <taxon>Bacillati</taxon>
        <taxon>Actinomycetota</taxon>
        <taxon>Actinomycetes</taxon>
        <taxon>Glycomycetales</taxon>
        <taxon>Glycomycetaceae</taxon>
        <taxon>Glycomyces</taxon>
    </lineage>
</organism>
<dbReference type="GO" id="GO:0016740">
    <property type="term" value="F:transferase activity"/>
    <property type="evidence" value="ECO:0007669"/>
    <property type="project" value="UniProtKB-KW"/>
</dbReference>
<dbReference type="AlphaFoldDB" id="A0A4V4HP12"/>
<dbReference type="OrthoDB" id="5900542at2"/>
<dbReference type="SUPFAM" id="SSF55729">
    <property type="entry name" value="Acyl-CoA N-acyltransferases (Nat)"/>
    <property type="match status" value="1"/>
</dbReference>
<evidence type="ECO:0000313" key="1">
    <source>
        <dbReference type="EMBL" id="THV28096.1"/>
    </source>
</evidence>
<dbReference type="Gene3D" id="3.40.630.30">
    <property type="match status" value="1"/>
</dbReference>
<dbReference type="Proteomes" id="UP000305792">
    <property type="component" value="Unassembled WGS sequence"/>
</dbReference>
<proteinExistence type="predicted"/>
<protein>
    <submittedName>
        <fullName evidence="1">GNAT family N-acetyltransferase</fullName>
    </submittedName>
</protein>
<keyword evidence="1" id="KW-0808">Transferase</keyword>
<keyword evidence="2" id="KW-1185">Reference proteome</keyword>
<name>A0A4V4HP12_9ACTN</name>